<organism evidence="2 3">
    <name type="scientific">Orbilia ellipsospora</name>
    <dbReference type="NCBI Taxonomy" id="2528407"/>
    <lineage>
        <taxon>Eukaryota</taxon>
        <taxon>Fungi</taxon>
        <taxon>Dikarya</taxon>
        <taxon>Ascomycota</taxon>
        <taxon>Pezizomycotina</taxon>
        <taxon>Orbiliomycetes</taxon>
        <taxon>Orbiliales</taxon>
        <taxon>Orbiliaceae</taxon>
        <taxon>Orbilia</taxon>
    </lineage>
</organism>
<keyword evidence="1" id="KW-1133">Transmembrane helix</keyword>
<dbReference type="GO" id="GO:0005789">
    <property type="term" value="C:endoplasmic reticulum membrane"/>
    <property type="evidence" value="ECO:0007669"/>
    <property type="project" value="TreeGrafter"/>
</dbReference>
<dbReference type="PANTHER" id="PTHR28022:SF1">
    <property type="entry name" value="GPI MANNOSYLTRANSFERASE 2 SUBUNIT PGA1"/>
    <property type="match status" value="1"/>
</dbReference>
<sequence length="216" mass="24163">MRIMSALRFSWARAVLLQLLIWTYLAIANTEKVIFSAPDAPSDLINPIETLNFVAIGDLDASKLSERLLLRIELPRAFPTANAPRGIDSWVHLMNLNPGARYEARVCWAATAPSDFWLSVHSAPVETRSNKNDVDLYLKISAIASYYTTNITLMEHPEPVLVDVILDEFLLGVLPRSLLSVGLFIVAVAVIAWFLGIYIVAWIDAIAKRELKMKTK</sequence>
<reference evidence="2 3" key="1">
    <citation type="submission" date="2019-10" db="EMBL/GenBank/DDBJ databases">
        <authorList>
            <person name="Palmer J.M."/>
        </authorList>
    </citation>
    <scope>NUCLEOTIDE SEQUENCE [LARGE SCALE GENOMIC DNA]</scope>
    <source>
        <strain evidence="2 3">TWF694</strain>
    </source>
</reference>
<dbReference type="InterPro" id="IPR019433">
    <property type="entry name" value="GPI_ManTrfase_II_coact_Pga1"/>
</dbReference>
<evidence type="ECO:0000256" key="1">
    <source>
        <dbReference type="SAM" id="Phobius"/>
    </source>
</evidence>
<evidence type="ECO:0000313" key="2">
    <source>
        <dbReference type="EMBL" id="KAK6528751.1"/>
    </source>
</evidence>
<gene>
    <name evidence="2" type="ORF">TWF694_003990</name>
</gene>
<keyword evidence="1" id="KW-0472">Membrane</keyword>
<dbReference type="GO" id="GO:0031501">
    <property type="term" value="C:mannosyltransferase complex"/>
    <property type="evidence" value="ECO:0007669"/>
    <property type="project" value="TreeGrafter"/>
</dbReference>
<dbReference type="AlphaFoldDB" id="A0AAV9WWP1"/>
<dbReference type="PANTHER" id="PTHR28022">
    <property type="entry name" value="GPI MANNOSYLTRANSFERASE 2 SUBUNIT PGA1"/>
    <property type="match status" value="1"/>
</dbReference>
<dbReference type="GO" id="GO:0000030">
    <property type="term" value="F:mannosyltransferase activity"/>
    <property type="evidence" value="ECO:0007669"/>
    <property type="project" value="TreeGrafter"/>
</dbReference>
<keyword evidence="1" id="KW-0812">Transmembrane</keyword>
<dbReference type="Pfam" id="PF10333">
    <property type="entry name" value="Pga1"/>
    <property type="match status" value="1"/>
</dbReference>
<dbReference type="Proteomes" id="UP001365542">
    <property type="component" value="Unassembled WGS sequence"/>
</dbReference>
<accession>A0AAV9WWP1</accession>
<name>A0AAV9WWP1_9PEZI</name>
<feature type="transmembrane region" description="Helical" evidence="1">
    <location>
        <begin position="178"/>
        <end position="207"/>
    </location>
</feature>
<dbReference type="EMBL" id="JAVHJO010000014">
    <property type="protein sequence ID" value="KAK6528751.1"/>
    <property type="molecule type" value="Genomic_DNA"/>
</dbReference>
<proteinExistence type="predicted"/>
<dbReference type="GO" id="GO:0006506">
    <property type="term" value="P:GPI anchor biosynthetic process"/>
    <property type="evidence" value="ECO:0007669"/>
    <property type="project" value="TreeGrafter"/>
</dbReference>
<comment type="caution">
    <text evidence="2">The sequence shown here is derived from an EMBL/GenBank/DDBJ whole genome shotgun (WGS) entry which is preliminary data.</text>
</comment>
<keyword evidence="3" id="KW-1185">Reference proteome</keyword>
<protein>
    <submittedName>
        <fullName evidence="2">Uncharacterized protein</fullName>
    </submittedName>
</protein>
<evidence type="ECO:0000313" key="3">
    <source>
        <dbReference type="Proteomes" id="UP001365542"/>
    </source>
</evidence>